<protein>
    <recommendedName>
        <fullName evidence="4">Membrane-bound protein</fullName>
    </recommendedName>
</protein>
<dbReference type="InterPro" id="IPR055818">
    <property type="entry name" value="DUF7394"/>
</dbReference>
<evidence type="ECO:0000313" key="3">
    <source>
        <dbReference type="Proteomes" id="UP000221795"/>
    </source>
</evidence>
<keyword evidence="3" id="KW-1185">Reference proteome</keyword>
<reference evidence="2" key="1">
    <citation type="journal article" date="2017" name="Viruses">
        <title>Characterization of Bacillus subtilis Viruses vB_BsuM-Goe2 and vB_BsuM-Goe3.</title>
        <authorList>
            <person name="Willms I.M."/>
            <person name="Hoppert M."/>
            <person name="Hertel R."/>
        </authorList>
    </citation>
    <scope>NUCLEOTIDE SEQUENCE [LARGE SCALE GENOMIC DNA]</scope>
</reference>
<sequence length="70" mass="7668">MGSILLAMGGVAVVCSAGTGLAAAMKWFHSYEPDVNNKKSSRTTSSRDSRSPNRNRMEELSKKIRTDNHL</sequence>
<organism evidence="2 3">
    <name type="scientific">Bacillus phage vB_BsuM-Goe3</name>
    <dbReference type="NCBI Taxonomy" id="1933063"/>
    <lineage>
        <taxon>Viruses</taxon>
        <taxon>Duplodnaviria</taxon>
        <taxon>Heunggongvirae</taxon>
        <taxon>Uroviricota</taxon>
        <taxon>Caudoviricetes</taxon>
        <taxon>Herelleviridae</taxon>
        <taxon>Bastillevirinae</taxon>
        <taxon>Grisebachstrassevirus</taxon>
        <taxon>Grisebachstrassevirus goe3</taxon>
    </lineage>
</organism>
<organismHost>
    <name type="scientific">Bacillus subtilis</name>
    <dbReference type="NCBI Taxonomy" id="1423"/>
</organismHost>
<evidence type="ECO:0008006" key="4">
    <source>
        <dbReference type="Google" id="ProtNLM"/>
    </source>
</evidence>
<evidence type="ECO:0000313" key="2">
    <source>
        <dbReference type="EMBL" id="APZ82635.1"/>
    </source>
</evidence>
<feature type="region of interest" description="Disordered" evidence="1">
    <location>
        <begin position="33"/>
        <end position="70"/>
    </location>
</feature>
<evidence type="ECO:0000256" key="1">
    <source>
        <dbReference type="SAM" id="MobiDB-lite"/>
    </source>
</evidence>
<proteinExistence type="predicted"/>
<dbReference type="Pfam" id="PF24126">
    <property type="entry name" value="DUF7394"/>
    <property type="match status" value="1"/>
</dbReference>
<dbReference type="EMBL" id="KY368640">
    <property type="protein sequence ID" value="APZ82635.1"/>
    <property type="molecule type" value="Genomic_DNA"/>
</dbReference>
<feature type="compositionally biased region" description="Basic and acidic residues" evidence="1">
    <location>
        <begin position="45"/>
        <end position="70"/>
    </location>
</feature>
<accession>A0A1Z1DA09</accession>
<gene>
    <name evidence="2" type="ORF">Goe3_c17400</name>
</gene>
<dbReference type="Proteomes" id="UP000221795">
    <property type="component" value="Segment"/>
</dbReference>
<name>A0A1Z1DA09_BPGO3</name>